<dbReference type="PRINTS" id="PR00625">
    <property type="entry name" value="JDOMAIN"/>
</dbReference>
<evidence type="ECO:0000256" key="2">
    <source>
        <dbReference type="ARBA" id="ARBA00023136"/>
    </source>
</evidence>
<dbReference type="PANTHER" id="PTHR44157">
    <property type="entry name" value="DNAJ HOMOLOG SUBFAMILY C MEMBER 11"/>
    <property type="match status" value="1"/>
</dbReference>
<dbReference type="InterPro" id="IPR055225">
    <property type="entry name" value="DNAJC11-like_beta-barrel"/>
</dbReference>
<evidence type="ECO:0000256" key="4">
    <source>
        <dbReference type="SAM" id="Coils"/>
    </source>
</evidence>
<dbReference type="SMART" id="SM00271">
    <property type="entry name" value="DnaJ"/>
    <property type="match status" value="1"/>
</dbReference>
<accession>V4AFB8</accession>
<proteinExistence type="predicted"/>
<dbReference type="HOGENOM" id="CLU_019611_2_0_1"/>
<dbReference type="PROSITE" id="PS00636">
    <property type="entry name" value="DNAJ_1"/>
    <property type="match status" value="1"/>
</dbReference>
<evidence type="ECO:0000313" key="7">
    <source>
        <dbReference type="Proteomes" id="UP000030746"/>
    </source>
</evidence>
<dbReference type="InterPro" id="IPR052243">
    <property type="entry name" value="Mito_inner_membrane_organizer"/>
</dbReference>
<dbReference type="GO" id="GO:0016020">
    <property type="term" value="C:membrane"/>
    <property type="evidence" value="ECO:0007669"/>
    <property type="project" value="UniProtKB-SubCell"/>
</dbReference>
<evidence type="ECO:0000313" key="6">
    <source>
        <dbReference type="EMBL" id="ESO92056.1"/>
    </source>
</evidence>
<gene>
    <name evidence="6" type="ORF">LOTGIDRAFT_217203</name>
</gene>
<evidence type="ECO:0000256" key="3">
    <source>
        <dbReference type="ARBA" id="ARBA00023186"/>
    </source>
</evidence>
<protein>
    <recommendedName>
        <fullName evidence="5">J domain-containing protein</fullName>
    </recommendedName>
</protein>
<evidence type="ECO:0000256" key="1">
    <source>
        <dbReference type="ARBA" id="ARBA00004370"/>
    </source>
</evidence>
<dbReference type="Pfam" id="PF11875">
    <property type="entry name" value="DnaJ-like_C11_C"/>
    <property type="match status" value="1"/>
</dbReference>
<dbReference type="InterPro" id="IPR018253">
    <property type="entry name" value="DnaJ_domain_CS"/>
</dbReference>
<dbReference type="Gene3D" id="1.10.287.110">
    <property type="entry name" value="DnaJ domain"/>
    <property type="match status" value="1"/>
</dbReference>
<dbReference type="Pfam" id="PF22774">
    <property type="entry name" value="DNAJC11_beta-barrel"/>
    <property type="match status" value="1"/>
</dbReference>
<evidence type="ECO:0000259" key="5">
    <source>
        <dbReference type="PROSITE" id="PS50076"/>
    </source>
</evidence>
<dbReference type="InterPro" id="IPR036869">
    <property type="entry name" value="J_dom_sf"/>
</dbReference>
<keyword evidence="4" id="KW-0175">Coiled coil</keyword>
<keyword evidence="7" id="KW-1185">Reference proteome</keyword>
<dbReference type="KEGG" id="lgi:LOTGIDRAFT_217203"/>
<dbReference type="GeneID" id="20246694"/>
<dbReference type="PANTHER" id="PTHR44157:SF1">
    <property type="entry name" value="DNAJ HOMOLOG SUBFAMILY C MEMBER 11"/>
    <property type="match status" value="1"/>
</dbReference>
<sequence length="560" mass="63726">MSAPGDEDDERLLTTDYYSLLNVSRDAKEDEITNAFRQLSKIYHPDKHYTPRKKKLAQNLFTKIKHAHEVLKDKHKRAIYDMYGESGLRTEDLEVISRTKSPAEIIAEYERLQREREERRLEQRTNPKGNISVTVNATDLFDSYDSEYDYYSASTSIDISGMSVSQSVECPLTVKDTVIIGGELSTHNGTGDGIFVTTWRRLTSDKSWAELEMGVGGQMSGSVKFFRQISPPCFLTIAGGLQQVRGGFKPTLVSLLAYQFDKNLQGRITWNALAPSSVATTISYSSEKNHALFTVHIGIKNSFLSASYTRKLLEDEGRIRGAFRIGTYGYVIEYGVEKKITKFSFLKATMVVGLPVGVVVKFRLMRGNQTFNFRVNLSEGLNPSAVFYGTILPSLAYFGIRKMIIMPYLKRQKERDIERKRSENAEKLSERKKEAESAIELMKESFERCIEIEEKKNGLIIIQALYGNLEASESSELYIDVTVPVQVLVKESKLILTDNSTRSYLPGFYDPCIGEDNKLFIRYKFHHRLHQVTLSDNEPIRLPQQKHFMKDELGGSSTRS</sequence>
<dbReference type="STRING" id="225164.V4AFB8"/>
<dbReference type="Proteomes" id="UP000030746">
    <property type="component" value="Unassembled WGS sequence"/>
</dbReference>
<dbReference type="CTD" id="20246694"/>
<reference evidence="6 7" key="1">
    <citation type="journal article" date="2013" name="Nature">
        <title>Insights into bilaterian evolution from three spiralian genomes.</title>
        <authorList>
            <person name="Simakov O."/>
            <person name="Marletaz F."/>
            <person name="Cho S.J."/>
            <person name="Edsinger-Gonzales E."/>
            <person name="Havlak P."/>
            <person name="Hellsten U."/>
            <person name="Kuo D.H."/>
            <person name="Larsson T."/>
            <person name="Lv J."/>
            <person name="Arendt D."/>
            <person name="Savage R."/>
            <person name="Osoegawa K."/>
            <person name="de Jong P."/>
            <person name="Grimwood J."/>
            <person name="Chapman J.A."/>
            <person name="Shapiro H."/>
            <person name="Aerts A."/>
            <person name="Otillar R.P."/>
            <person name="Terry A.Y."/>
            <person name="Boore J.L."/>
            <person name="Grigoriev I.V."/>
            <person name="Lindberg D.R."/>
            <person name="Seaver E.C."/>
            <person name="Weisblat D.A."/>
            <person name="Putnam N.H."/>
            <person name="Rokhsar D.S."/>
        </authorList>
    </citation>
    <scope>NUCLEOTIDE SEQUENCE [LARGE SCALE GENOMIC DNA]</scope>
</reference>
<dbReference type="OMA" id="QLDKHTM"/>
<keyword evidence="3" id="KW-0143">Chaperone</keyword>
<dbReference type="EMBL" id="KB202163">
    <property type="protein sequence ID" value="ESO92056.1"/>
    <property type="molecule type" value="Genomic_DNA"/>
</dbReference>
<dbReference type="CDD" id="cd06257">
    <property type="entry name" value="DnaJ"/>
    <property type="match status" value="1"/>
</dbReference>
<dbReference type="InterPro" id="IPR001623">
    <property type="entry name" value="DnaJ_domain"/>
</dbReference>
<dbReference type="SUPFAM" id="SSF46565">
    <property type="entry name" value="Chaperone J-domain"/>
    <property type="match status" value="1"/>
</dbReference>
<dbReference type="AlphaFoldDB" id="V4AFB8"/>
<dbReference type="RefSeq" id="XP_009057358.1">
    <property type="nucleotide sequence ID" value="XM_009059110.1"/>
</dbReference>
<feature type="domain" description="J" evidence="5">
    <location>
        <begin position="16"/>
        <end position="84"/>
    </location>
</feature>
<feature type="coiled-coil region" evidence="4">
    <location>
        <begin position="410"/>
        <end position="445"/>
    </location>
</feature>
<organism evidence="6 7">
    <name type="scientific">Lottia gigantea</name>
    <name type="common">Giant owl limpet</name>
    <dbReference type="NCBI Taxonomy" id="225164"/>
    <lineage>
        <taxon>Eukaryota</taxon>
        <taxon>Metazoa</taxon>
        <taxon>Spiralia</taxon>
        <taxon>Lophotrochozoa</taxon>
        <taxon>Mollusca</taxon>
        <taxon>Gastropoda</taxon>
        <taxon>Patellogastropoda</taxon>
        <taxon>Lottioidea</taxon>
        <taxon>Lottiidae</taxon>
        <taxon>Lottia</taxon>
    </lineage>
</organism>
<dbReference type="PROSITE" id="PS50076">
    <property type="entry name" value="DNAJ_2"/>
    <property type="match status" value="1"/>
</dbReference>
<dbReference type="GO" id="GO:0042407">
    <property type="term" value="P:cristae formation"/>
    <property type="evidence" value="ECO:0007669"/>
    <property type="project" value="TreeGrafter"/>
</dbReference>
<name>V4AFB8_LOTGI</name>
<dbReference type="OrthoDB" id="18010at2759"/>
<keyword evidence="2" id="KW-0472">Membrane</keyword>
<dbReference type="Pfam" id="PF00226">
    <property type="entry name" value="DnaJ"/>
    <property type="match status" value="1"/>
</dbReference>
<dbReference type="GO" id="GO:0005739">
    <property type="term" value="C:mitochondrion"/>
    <property type="evidence" value="ECO:0007669"/>
    <property type="project" value="GOC"/>
</dbReference>
<comment type="subcellular location">
    <subcellularLocation>
        <location evidence="1">Membrane</location>
    </subcellularLocation>
</comment>
<dbReference type="InterPro" id="IPR024586">
    <property type="entry name" value="DnaJ-like_C11_C"/>
</dbReference>